<feature type="signal peptide" evidence="2">
    <location>
        <begin position="1"/>
        <end position="20"/>
    </location>
</feature>
<dbReference type="Pfam" id="PF00722">
    <property type="entry name" value="Glyco_hydro_16"/>
    <property type="match status" value="1"/>
</dbReference>
<evidence type="ECO:0000256" key="1">
    <source>
        <dbReference type="ARBA" id="ARBA00006865"/>
    </source>
</evidence>
<reference evidence="4 5" key="1">
    <citation type="submission" date="2023-05" db="EMBL/GenBank/DDBJ databases">
        <title>Novel species of genus Flectobacillus isolated from stream in China.</title>
        <authorList>
            <person name="Lu H."/>
        </authorList>
    </citation>
    <scope>NUCLEOTIDE SEQUENCE [LARGE SCALE GENOMIC DNA]</scope>
    <source>
        <strain evidence="4 5">KCTC 42575</strain>
    </source>
</reference>
<protein>
    <submittedName>
        <fullName evidence="4">Glycoside hydrolase family 16 protein</fullName>
    </submittedName>
</protein>
<evidence type="ECO:0000259" key="3">
    <source>
        <dbReference type="PROSITE" id="PS51762"/>
    </source>
</evidence>
<dbReference type="PROSITE" id="PS51762">
    <property type="entry name" value="GH16_2"/>
    <property type="match status" value="1"/>
</dbReference>
<dbReference type="RefSeq" id="WP_283345630.1">
    <property type="nucleotide sequence ID" value="NZ_JASHIF010000017.1"/>
</dbReference>
<accession>A0ABT6YC17</accession>
<sequence>MKKRYVLTGLCICLQFWALAQNIPTKTYQFASKPSWADEFNKNGLPDSTKWNYDVGGHGWGNNELQYYTEKNLKNARVENGVLIIEALKETVKDNAYSSARLVTKGKGDFLYGRFEIKAKLPEGRGTWPAIWMLATKQVYSNTYWPDNGEIDIMEHVGYDPGRVHATVHTRDFNHIKGTQRSANKMLPDFHTAFHVYRVDWTPDKIEAFIDNELILSFPKVSNRWEEYPFDQPFHILLNIAVGGGWGGLKGVDESIFPQRMEIDYVRVYPLKSAPKKK</sequence>
<dbReference type="EMBL" id="JASHIF010000017">
    <property type="protein sequence ID" value="MDI9861138.1"/>
    <property type="molecule type" value="Genomic_DNA"/>
</dbReference>
<dbReference type="PANTHER" id="PTHR10963:SF55">
    <property type="entry name" value="GLYCOSIDE HYDROLASE FAMILY 16 PROTEIN"/>
    <property type="match status" value="1"/>
</dbReference>
<dbReference type="Proteomes" id="UP001236507">
    <property type="component" value="Unassembled WGS sequence"/>
</dbReference>
<keyword evidence="5" id="KW-1185">Reference proteome</keyword>
<evidence type="ECO:0000313" key="5">
    <source>
        <dbReference type="Proteomes" id="UP001236507"/>
    </source>
</evidence>
<gene>
    <name evidence="4" type="ORF">QM524_18115</name>
</gene>
<dbReference type="InterPro" id="IPR013320">
    <property type="entry name" value="ConA-like_dom_sf"/>
</dbReference>
<dbReference type="InterPro" id="IPR050546">
    <property type="entry name" value="Glycosyl_Hydrlase_16"/>
</dbReference>
<keyword evidence="4" id="KW-0378">Hydrolase</keyword>
<proteinExistence type="inferred from homology"/>
<dbReference type="GO" id="GO:0016787">
    <property type="term" value="F:hydrolase activity"/>
    <property type="evidence" value="ECO:0007669"/>
    <property type="project" value="UniProtKB-KW"/>
</dbReference>
<evidence type="ECO:0000256" key="2">
    <source>
        <dbReference type="SAM" id="SignalP"/>
    </source>
</evidence>
<dbReference type="PANTHER" id="PTHR10963">
    <property type="entry name" value="GLYCOSYL HYDROLASE-RELATED"/>
    <property type="match status" value="1"/>
</dbReference>
<comment type="similarity">
    <text evidence="1">Belongs to the glycosyl hydrolase 16 family.</text>
</comment>
<dbReference type="CDD" id="cd08023">
    <property type="entry name" value="GH16_laminarinase_like"/>
    <property type="match status" value="1"/>
</dbReference>
<organism evidence="4 5">
    <name type="scientific">Flectobacillus roseus</name>
    <dbReference type="NCBI Taxonomy" id="502259"/>
    <lineage>
        <taxon>Bacteria</taxon>
        <taxon>Pseudomonadati</taxon>
        <taxon>Bacteroidota</taxon>
        <taxon>Cytophagia</taxon>
        <taxon>Cytophagales</taxon>
        <taxon>Flectobacillaceae</taxon>
        <taxon>Flectobacillus</taxon>
    </lineage>
</organism>
<name>A0ABT6YC17_9BACT</name>
<keyword evidence="2" id="KW-0732">Signal</keyword>
<evidence type="ECO:0000313" key="4">
    <source>
        <dbReference type="EMBL" id="MDI9861138.1"/>
    </source>
</evidence>
<feature type="chain" id="PRO_5045289692" evidence="2">
    <location>
        <begin position="21"/>
        <end position="278"/>
    </location>
</feature>
<dbReference type="InterPro" id="IPR000757">
    <property type="entry name" value="Beta-glucanase-like"/>
</dbReference>
<dbReference type="Gene3D" id="2.60.120.200">
    <property type="match status" value="1"/>
</dbReference>
<comment type="caution">
    <text evidence="4">The sequence shown here is derived from an EMBL/GenBank/DDBJ whole genome shotgun (WGS) entry which is preliminary data.</text>
</comment>
<dbReference type="SUPFAM" id="SSF49899">
    <property type="entry name" value="Concanavalin A-like lectins/glucanases"/>
    <property type="match status" value="1"/>
</dbReference>
<feature type="domain" description="GH16" evidence="3">
    <location>
        <begin position="34"/>
        <end position="274"/>
    </location>
</feature>